<dbReference type="FunFam" id="1.10.1160.10:FF:000001">
    <property type="entry name" value="Glutamine--tRNA ligase"/>
    <property type="match status" value="1"/>
</dbReference>
<evidence type="ECO:0000256" key="12">
    <source>
        <dbReference type="RuleBase" id="RU363037"/>
    </source>
</evidence>
<feature type="region of interest" description="Disordered" evidence="13">
    <location>
        <begin position="331"/>
        <end position="385"/>
    </location>
</feature>
<evidence type="ECO:0000259" key="15">
    <source>
        <dbReference type="Pfam" id="PF03950"/>
    </source>
</evidence>
<dbReference type="GO" id="GO:0004818">
    <property type="term" value="F:glutamate-tRNA ligase activity"/>
    <property type="evidence" value="ECO:0007669"/>
    <property type="project" value="UniProtKB-EC"/>
</dbReference>
<dbReference type="InterPro" id="IPR020056">
    <property type="entry name" value="Rbsml_bL25/Gln-tRNA_synth_N"/>
</dbReference>
<dbReference type="GO" id="GO:0006424">
    <property type="term" value="P:glutamyl-tRNA aminoacylation"/>
    <property type="evidence" value="ECO:0007669"/>
    <property type="project" value="TreeGrafter"/>
</dbReference>
<dbReference type="SUPFAM" id="SSF50715">
    <property type="entry name" value="Ribosomal protein L25-like"/>
    <property type="match status" value="1"/>
</dbReference>
<feature type="domain" description="Glutamyl/glutaminyl-tRNA synthetase class Ib catalytic" evidence="14">
    <location>
        <begin position="1"/>
        <end position="133"/>
    </location>
</feature>
<evidence type="ECO:0000256" key="2">
    <source>
        <dbReference type="ARBA" id="ARBA00008927"/>
    </source>
</evidence>
<keyword evidence="6 12" id="KW-0547">Nucleotide-binding</keyword>
<keyword evidence="4" id="KW-0963">Cytoplasm</keyword>
<evidence type="ECO:0000256" key="11">
    <source>
        <dbReference type="ARBA" id="ARBA00048351"/>
    </source>
</evidence>
<dbReference type="InterPro" id="IPR050132">
    <property type="entry name" value="Gln/Glu-tRNA_Ligase"/>
</dbReference>
<feature type="compositionally biased region" description="Basic and acidic residues" evidence="13">
    <location>
        <begin position="335"/>
        <end position="385"/>
    </location>
</feature>
<evidence type="ECO:0000256" key="4">
    <source>
        <dbReference type="ARBA" id="ARBA00022490"/>
    </source>
</evidence>
<keyword evidence="5 12" id="KW-0436">Ligase</keyword>
<keyword evidence="9 12" id="KW-0030">Aminoacyl-tRNA synthetase</keyword>
<dbReference type="EC" id="6.1.1.17" evidence="3"/>
<keyword evidence="8 12" id="KW-0648">Protein biosynthesis</keyword>
<evidence type="ECO:0000256" key="9">
    <source>
        <dbReference type="ARBA" id="ARBA00023146"/>
    </source>
</evidence>
<name>A0A8H8DIV1_9FUNG</name>
<dbReference type="Gene3D" id="2.40.240.10">
    <property type="entry name" value="Ribosomal Protein L25, Chain P"/>
    <property type="match status" value="1"/>
</dbReference>
<evidence type="ECO:0000313" key="18">
    <source>
        <dbReference type="Proteomes" id="UP000673691"/>
    </source>
</evidence>
<comment type="caution">
    <text evidence="17">The sequence shown here is derived from an EMBL/GenBank/DDBJ whole genome shotgun (WGS) entry which is preliminary data.</text>
</comment>
<accession>A0A8H8DIV1</accession>
<comment type="similarity">
    <text evidence="2">Belongs to the class-I aminoacyl-tRNA synthetase family. Glutamate--tRNA ligase type 2 subfamily.</text>
</comment>
<keyword evidence="17" id="KW-0687">Ribonucleoprotein</keyword>
<evidence type="ECO:0000313" key="17">
    <source>
        <dbReference type="EMBL" id="KAG5459920.1"/>
    </source>
</evidence>
<evidence type="ECO:0000256" key="7">
    <source>
        <dbReference type="ARBA" id="ARBA00022840"/>
    </source>
</evidence>
<feature type="non-terminal residue" evidence="17">
    <location>
        <position position="1"/>
    </location>
</feature>
<reference evidence="17 18" key="1">
    <citation type="journal article" name="Sci. Rep.">
        <title>Genome-scale phylogenetic analyses confirm Olpidium as the closest living zoosporic fungus to the non-flagellated, terrestrial fungi.</title>
        <authorList>
            <person name="Chang Y."/>
            <person name="Rochon D."/>
            <person name="Sekimoto S."/>
            <person name="Wang Y."/>
            <person name="Chovatia M."/>
            <person name="Sandor L."/>
            <person name="Salamov A."/>
            <person name="Grigoriev I.V."/>
            <person name="Stajich J.E."/>
            <person name="Spatafora J.W."/>
        </authorList>
    </citation>
    <scope>NUCLEOTIDE SEQUENCE [LARGE SCALE GENOMIC DNA]</scope>
    <source>
        <strain evidence="17">S191</strain>
    </source>
</reference>
<evidence type="ECO:0000256" key="10">
    <source>
        <dbReference type="ARBA" id="ARBA00030865"/>
    </source>
</evidence>
<dbReference type="EMBL" id="JAEFCI010006066">
    <property type="protein sequence ID" value="KAG5459920.1"/>
    <property type="molecule type" value="Genomic_DNA"/>
</dbReference>
<dbReference type="InterPro" id="IPR011035">
    <property type="entry name" value="Ribosomal_bL25/Gln-tRNA_synth"/>
</dbReference>
<dbReference type="Proteomes" id="UP000673691">
    <property type="component" value="Unassembled WGS sequence"/>
</dbReference>
<feature type="domain" description="tRNA synthetases class I (E and Q) anti-codon binding" evidence="16">
    <location>
        <begin position="233"/>
        <end position="308"/>
    </location>
</feature>
<dbReference type="PANTHER" id="PTHR43097">
    <property type="entry name" value="GLUTAMINE-TRNA LIGASE"/>
    <property type="match status" value="1"/>
</dbReference>
<dbReference type="InterPro" id="IPR020059">
    <property type="entry name" value="Glu/Gln-tRNA-synth_Ib_codon-bd"/>
</dbReference>
<evidence type="ECO:0000259" key="14">
    <source>
        <dbReference type="Pfam" id="PF00749"/>
    </source>
</evidence>
<dbReference type="FunFam" id="2.40.240.10:FF:000004">
    <property type="entry name" value="Glutamyl-tRNA synthetase, cytoplasmic"/>
    <property type="match status" value="1"/>
</dbReference>
<dbReference type="Pfam" id="PF20974">
    <property type="entry name" value="tRNA-synt_1c_C2"/>
    <property type="match status" value="1"/>
</dbReference>
<evidence type="ECO:0000256" key="1">
    <source>
        <dbReference type="ARBA" id="ARBA00004496"/>
    </source>
</evidence>
<keyword evidence="7 12" id="KW-0067">ATP-binding</keyword>
<dbReference type="InterPro" id="IPR020058">
    <property type="entry name" value="Glu/Gln-tRNA-synth_Ib_cat-dom"/>
</dbReference>
<evidence type="ECO:0000256" key="3">
    <source>
        <dbReference type="ARBA" id="ARBA00012835"/>
    </source>
</evidence>
<dbReference type="Pfam" id="PF00749">
    <property type="entry name" value="tRNA-synt_1c"/>
    <property type="match status" value="1"/>
</dbReference>
<evidence type="ECO:0000256" key="6">
    <source>
        <dbReference type="ARBA" id="ARBA00022741"/>
    </source>
</evidence>
<dbReference type="Pfam" id="PF03950">
    <property type="entry name" value="tRNA-synt_1c_C"/>
    <property type="match status" value="1"/>
</dbReference>
<keyword evidence="17" id="KW-0689">Ribosomal protein</keyword>
<dbReference type="GO" id="GO:0005524">
    <property type="term" value="F:ATP binding"/>
    <property type="evidence" value="ECO:0007669"/>
    <property type="project" value="UniProtKB-KW"/>
</dbReference>
<proteinExistence type="inferred from homology"/>
<evidence type="ECO:0000259" key="16">
    <source>
        <dbReference type="Pfam" id="PF20974"/>
    </source>
</evidence>
<dbReference type="Gene3D" id="3.40.50.620">
    <property type="entry name" value="HUPs"/>
    <property type="match status" value="1"/>
</dbReference>
<feature type="domain" description="Glutamyl/glutaminyl-tRNA synthetase class Ib anti-codon binding" evidence="15">
    <location>
        <begin position="136"/>
        <end position="213"/>
    </location>
</feature>
<comment type="subcellular location">
    <subcellularLocation>
        <location evidence="1">Cytoplasm</location>
    </subcellularLocation>
</comment>
<dbReference type="GO" id="GO:0017102">
    <property type="term" value="C:methionyl glutamyl tRNA synthetase complex"/>
    <property type="evidence" value="ECO:0007669"/>
    <property type="project" value="TreeGrafter"/>
</dbReference>
<dbReference type="InterPro" id="IPR014729">
    <property type="entry name" value="Rossmann-like_a/b/a_fold"/>
</dbReference>
<sequence>TKWKVYPTYDFACPAVDSWEGVTHALRTNEYRDRNPQYQWFLDNLGLRQVHIWDYARMNFKYTLLSKRKLQWFVDQGIVSGWDDPRFPTVRGICRRGMTVAALKDYIVAQGPSTNAVNLEWDKLWALNRKAIDPIAPRHIRVLKDSCVKVNIIGGPAQFETKLVPRHKKVPAMGTKTTVYASYIYLDDADAADLFLGEEVTLMDWGNAVVASASPNLEMRLNLEGDFKATKKKIHWLAAHPASAAVECEVREYDYLITKEKLEEGDDVVNFITPVSEFRNAVLADANVKELKKGDIIQFERFGFHIVDVPFSDAQPSVVFIRVPDGHAASTVSKAAEDAEKSKGGKRKQEDKENKGRKTEKSAPKDNNKERAGKKKDWDKYAGKA</sequence>
<dbReference type="OrthoDB" id="10250478at2759"/>
<dbReference type="InterPro" id="IPR049437">
    <property type="entry name" value="tRNA-synt_1c_C2"/>
</dbReference>
<dbReference type="GO" id="GO:0005840">
    <property type="term" value="C:ribosome"/>
    <property type="evidence" value="ECO:0007669"/>
    <property type="project" value="UniProtKB-KW"/>
</dbReference>
<keyword evidence="18" id="KW-1185">Reference proteome</keyword>
<evidence type="ECO:0000256" key="5">
    <source>
        <dbReference type="ARBA" id="ARBA00022598"/>
    </source>
</evidence>
<comment type="catalytic activity">
    <reaction evidence="11">
        <text>tRNA(Glu) + L-glutamate + ATP = L-glutamyl-tRNA(Glu) + AMP + diphosphate</text>
        <dbReference type="Rhea" id="RHEA:23540"/>
        <dbReference type="Rhea" id="RHEA-COMP:9663"/>
        <dbReference type="Rhea" id="RHEA-COMP:9680"/>
        <dbReference type="ChEBI" id="CHEBI:29985"/>
        <dbReference type="ChEBI" id="CHEBI:30616"/>
        <dbReference type="ChEBI" id="CHEBI:33019"/>
        <dbReference type="ChEBI" id="CHEBI:78442"/>
        <dbReference type="ChEBI" id="CHEBI:78520"/>
        <dbReference type="ChEBI" id="CHEBI:456215"/>
        <dbReference type="EC" id="6.1.1.17"/>
    </reaction>
</comment>
<dbReference type="PANTHER" id="PTHR43097:SF5">
    <property type="entry name" value="GLUTAMATE--TRNA LIGASE"/>
    <property type="match status" value="1"/>
</dbReference>
<protein>
    <recommendedName>
        <fullName evidence="3">glutamate--tRNA ligase</fullName>
        <ecNumber evidence="3">6.1.1.17</ecNumber>
    </recommendedName>
    <alternativeName>
        <fullName evidence="10">Glutamyl-tRNA synthetase</fullName>
    </alternativeName>
</protein>
<gene>
    <name evidence="17" type="ORF">BJ554DRAFT_8101</name>
</gene>
<dbReference type="SUPFAM" id="SSF52374">
    <property type="entry name" value="Nucleotidylyl transferase"/>
    <property type="match status" value="1"/>
</dbReference>
<evidence type="ECO:0000256" key="13">
    <source>
        <dbReference type="SAM" id="MobiDB-lite"/>
    </source>
</evidence>
<organism evidence="17 18">
    <name type="scientific">Olpidium bornovanus</name>
    <dbReference type="NCBI Taxonomy" id="278681"/>
    <lineage>
        <taxon>Eukaryota</taxon>
        <taxon>Fungi</taxon>
        <taxon>Fungi incertae sedis</taxon>
        <taxon>Olpidiomycota</taxon>
        <taxon>Olpidiomycotina</taxon>
        <taxon>Olpidiomycetes</taxon>
        <taxon>Olpidiales</taxon>
        <taxon>Olpidiaceae</taxon>
        <taxon>Olpidium</taxon>
    </lineage>
</organism>
<dbReference type="AlphaFoldDB" id="A0A8H8DIV1"/>
<evidence type="ECO:0000256" key="8">
    <source>
        <dbReference type="ARBA" id="ARBA00022917"/>
    </source>
</evidence>
<dbReference type="GO" id="GO:0005829">
    <property type="term" value="C:cytosol"/>
    <property type="evidence" value="ECO:0007669"/>
    <property type="project" value="TreeGrafter"/>
</dbReference>